<organism evidence="1 2">
    <name type="scientific">Castilleja foliolosa</name>
    <dbReference type="NCBI Taxonomy" id="1961234"/>
    <lineage>
        <taxon>Eukaryota</taxon>
        <taxon>Viridiplantae</taxon>
        <taxon>Streptophyta</taxon>
        <taxon>Embryophyta</taxon>
        <taxon>Tracheophyta</taxon>
        <taxon>Spermatophyta</taxon>
        <taxon>Magnoliopsida</taxon>
        <taxon>eudicotyledons</taxon>
        <taxon>Gunneridae</taxon>
        <taxon>Pentapetalae</taxon>
        <taxon>asterids</taxon>
        <taxon>lamiids</taxon>
        <taxon>Lamiales</taxon>
        <taxon>Orobanchaceae</taxon>
        <taxon>Pedicularideae</taxon>
        <taxon>Castillejinae</taxon>
        <taxon>Castilleja</taxon>
    </lineage>
</organism>
<protein>
    <submittedName>
        <fullName evidence="1">Uncharacterized protein</fullName>
    </submittedName>
</protein>
<name>A0ABD3E518_9LAMI</name>
<proteinExistence type="predicted"/>
<keyword evidence="2" id="KW-1185">Reference proteome</keyword>
<evidence type="ECO:0000313" key="1">
    <source>
        <dbReference type="EMBL" id="KAL3648175.1"/>
    </source>
</evidence>
<dbReference type="EMBL" id="JAVIJP010000008">
    <property type="protein sequence ID" value="KAL3648175.1"/>
    <property type="molecule type" value="Genomic_DNA"/>
</dbReference>
<evidence type="ECO:0000313" key="2">
    <source>
        <dbReference type="Proteomes" id="UP001632038"/>
    </source>
</evidence>
<sequence>MTITIPRSPYGPLRWNEFMLEFACMYIERMIACDFLQSSSMSNVEEYRRKIALEIFAHSDEVTS</sequence>
<dbReference type="Proteomes" id="UP001632038">
    <property type="component" value="Unassembled WGS sequence"/>
</dbReference>
<gene>
    <name evidence="1" type="ORF">CASFOL_007599</name>
</gene>
<accession>A0ABD3E518</accession>
<reference evidence="2" key="1">
    <citation type="journal article" date="2024" name="IScience">
        <title>Strigolactones Initiate the Formation of Haustorium-like Structures in Castilleja.</title>
        <authorList>
            <person name="Buerger M."/>
            <person name="Peterson D."/>
            <person name="Chory J."/>
        </authorList>
    </citation>
    <scope>NUCLEOTIDE SEQUENCE [LARGE SCALE GENOMIC DNA]</scope>
</reference>
<comment type="caution">
    <text evidence="1">The sequence shown here is derived from an EMBL/GenBank/DDBJ whole genome shotgun (WGS) entry which is preliminary data.</text>
</comment>
<dbReference type="AlphaFoldDB" id="A0ABD3E518"/>